<dbReference type="InterPro" id="IPR011089">
    <property type="entry name" value="GmrSD_C"/>
</dbReference>
<dbReference type="EMBL" id="APPP01000009">
    <property type="protein sequence ID" value="ENV41870.1"/>
    <property type="molecule type" value="Genomic_DNA"/>
</dbReference>
<feature type="domain" description="GmrSD restriction endonucleases N-terminal" evidence="1">
    <location>
        <begin position="11"/>
        <end position="227"/>
    </location>
</feature>
<dbReference type="PANTHER" id="PTHR35149">
    <property type="entry name" value="SLL5132 PROTEIN"/>
    <property type="match status" value="1"/>
</dbReference>
<evidence type="ECO:0000259" key="2">
    <source>
        <dbReference type="Pfam" id="PF07510"/>
    </source>
</evidence>
<comment type="caution">
    <text evidence="3">The sequence shown here is derived from an EMBL/GenBank/DDBJ whole genome shotgun (WGS) entry which is preliminary data.</text>
</comment>
<evidence type="ECO:0000313" key="4">
    <source>
        <dbReference type="Proteomes" id="UP000013028"/>
    </source>
</evidence>
<sequence>MQIDAQVKSISDINQFFIVPDYQREYVWKANDQVKQFITDIDNAFETSNNDSSYYLGSVIIVKKHDNYDVIDGQQRLTTIVLTLCALKDFLESITRTESAENFYNAIKSWLSTFNMKTASHQNRVELQYEESQNYLGYLIHKKEYKGKVTPSIQKMQAAYDAMYEYVASLKNEGQEHLVDFITFFFNKIVLVFIVSADLHGALKIFETSNQRGASLDAMDLVKNLIFSEANEKDFPDIKSKWKMVVGNIHACKEGENPLRFLRYFLMARYCNNGILREEDIYKWIISEGEPLINYKNKPIEFVNALLSASERYSKLVNATSLADHHQTYPAVVNIGYINKYMSRQHLLLLLALDVNCEDEVINYLAKQLETLFFVSNTLGIQAKYNENNFSMWVQYFRGLKTIEQVKVAVEKTIAKYITKKAAEFKQTFLTKRHDAFNPLYRLRYILGTLENKAAELCNMPLKDHRFIQSLQVEHILPQTPKADVIPEEYGVDYLEYSGQVYMLGNVTLLESQINQAVNNFNDLSADWFKQKQSEYKNSALVLSKMLDNEFSIGKNTSTNQFIHDYKYAFTEWKKEQILQRQQVLLNLALLAWTINGQRIDQYKFSDENEQRTNIDQVVTAVL</sequence>
<gene>
    <name evidence="3" type="ORF">F958_01003</name>
</gene>
<protein>
    <recommendedName>
        <fullName evidence="5">DUF262 domain-containing protein</fullName>
    </recommendedName>
</protein>
<dbReference type="Pfam" id="PF07510">
    <property type="entry name" value="GmrSD_C"/>
    <property type="match status" value="1"/>
</dbReference>
<dbReference type="RefSeq" id="WP_004884788.1">
    <property type="nucleotide sequence ID" value="NZ_KB849569.1"/>
</dbReference>
<dbReference type="Pfam" id="PF03235">
    <property type="entry name" value="GmrSD_N"/>
    <property type="match status" value="1"/>
</dbReference>
<evidence type="ECO:0000259" key="1">
    <source>
        <dbReference type="Pfam" id="PF03235"/>
    </source>
</evidence>
<dbReference type="AlphaFoldDB" id="A0AAV3IQ91"/>
<dbReference type="Proteomes" id="UP000013028">
    <property type="component" value="Unassembled WGS sequence"/>
</dbReference>
<dbReference type="PANTHER" id="PTHR35149:SF1">
    <property type="entry name" value="DUF5655 DOMAIN-CONTAINING PROTEIN"/>
    <property type="match status" value="1"/>
</dbReference>
<evidence type="ECO:0008006" key="5">
    <source>
        <dbReference type="Google" id="ProtNLM"/>
    </source>
</evidence>
<organism evidence="3 4">
    <name type="scientific">Acinetobacter nosocomialis NIPH 386</name>
    <dbReference type="NCBI Taxonomy" id="1217985"/>
    <lineage>
        <taxon>Bacteria</taxon>
        <taxon>Pseudomonadati</taxon>
        <taxon>Pseudomonadota</taxon>
        <taxon>Gammaproteobacteria</taxon>
        <taxon>Moraxellales</taxon>
        <taxon>Moraxellaceae</taxon>
        <taxon>Acinetobacter</taxon>
        <taxon>Acinetobacter calcoaceticus/baumannii complex</taxon>
    </lineage>
</organism>
<accession>A0AAV3IQ91</accession>
<feature type="domain" description="GmrSD restriction endonucleases C-terminal" evidence="2">
    <location>
        <begin position="424"/>
        <end position="587"/>
    </location>
</feature>
<proteinExistence type="predicted"/>
<name>A0AAV3IQ91_ACINO</name>
<reference evidence="3 4" key="1">
    <citation type="submission" date="2013-02" db="EMBL/GenBank/DDBJ databases">
        <title>The Genome Sequence of Acinetobacter nosocomialis NIPH 386.</title>
        <authorList>
            <consortium name="The Broad Institute Genome Sequencing Platform"/>
            <consortium name="The Broad Institute Genome Sequencing Center for Infectious Disease"/>
            <person name="Cerqueira G."/>
            <person name="Feldgarden M."/>
            <person name="Courvalin P."/>
            <person name="Perichon B."/>
            <person name="Grillot-Courvalin C."/>
            <person name="Clermont D."/>
            <person name="Rocha E."/>
            <person name="Yoon E.-J."/>
            <person name="Nemec A."/>
            <person name="Walker B."/>
            <person name="Young S.K."/>
            <person name="Zeng Q."/>
            <person name="Gargeya S."/>
            <person name="Fitzgerald M."/>
            <person name="Haas B."/>
            <person name="Abouelleil A."/>
            <person name="Alvarado L."/>
            <person name="Arachchi H.M."/>
            <person name="Berlin A.M."/>
            <person name="Chapman S.B."/>
            <person name="Dewar J."/>
            <person name="Goldberg J."/>
            <person name="Griggs A."/>
            <person name="Gujja S."/>
            <person name="Hansen M."/>
            <person name="Howarth C."/>
            <person name="Imamovic A."/>
            <person name="Larimer J."/>
            <person name="McCowan C."/>
            <person name="Murphy C."/>
            <person name="Neiman D."/>
            <person name="Pearson M."/>
            <person name="Priest M."/>
            <person name="Roberts A."/>
            <person name="Saif S."/>
            <person name="Shea T."/>
            <person name="Sisk P."/>
            <person name="Sykes S."/>
            <person name="Wortman J."/>
            <person name="Nusbaum C."/>
            <person name="Birren B."/>
        </authorList>
    </citation>
    <scope>NUCLEOTIDE SEQUENCE [LARGE SCALE GENOMIC DNA]</scope>
    <source>
        <strain evidence="3 4">NIPH 386</strain>
    </source>
</reference>
<evidence type="ECO:0000313" key="3">
    <source>
        <dbReference type="EMBL" id="ENV41870.1"/>
    </source>
</evidence>
<dbReference type="InterPro" id="IPR004919">
    <property type="entry name" value="GmrSD_N"/>
</dbReference>